<dbReference type="GO" id="GO:0000150">
    <property type="term" value="F:DNA strand exchange activity"/>
    <property type="evidence" value="ECO:0007669"/>
    <property type="project" value="InterPro"/>
</dbReference>
<dbReference type="RefSeq" id="WP_285049129.1">
    <property type="nucleotide sequence ID" value="NZ_JAMGTK010000016.1"/>
</dbReference>
<dbReference type="GO" id="GO:0003677">
    <property type="term" value="F:DNA binding"/>
    <property type="evidence" value="ECO:0007669"/>
    <property type="project" value="InterPro"/>
</dbReference>
<gene>
    <name evidence="4" type="ORF">MWG07_09190</name>
</gene>
<dbReference type="InterPro" id="IPR050639">
    <property type="entry name" value="SSR_resolvase"/>
</dbReference>
<reference evidence="4" key="1">
    <citation type="journal article" date="2022" name="Gene">
        <title>A genome-led study on the pathogenesis of Fusobacterium necrophorum infections.</title>
        <authorList>
            <person name="Thapa G."/>
            <person name="Jayal A."/>
            <person name="Sikazwe E."/>
            <person name="Perry T."/>
            <person name="Mohammed Al Balushi A."/>
            <person name="Livingstone P."/>
        </authorList>
    </citation>
    <scope>NUCLEOTIDE SEQUENCE</scope>
    <source>
        <strain evidence="4">BRON_8</strain>
    </source>
</reference>
<dbReference type="Gene3D" id="3.90.1750.20">
    <property type="entry name" value="Putative Large Serine Recombinase, Chain B, Domain 2"/>
    <property type="match status" value="1"/>
</dbReference>
<dbReference type="AlphaFoldDB" id="A0AAW6WCN4"/>
<comment type="caution">
    <text evidence="4">The sequence shown here is derived from an EMBL/GenBank/DDBJ whole genome shotgun (WGS) entry which is preliminary data.</text>
</comment>
<dbReference type="Gene3D" id="3.40.50.1390">
    <property type="entry name" value="Resolvase, N-terminal catalytic domain"/>
    <property type="match status" value="1"/>
</dbReference>
<evidence type="ECO:0000313" key="4">
    <source>
        <dbReference type="EMBL" id="MDK4512420.1"/>
    </source>
</evidence>
<dbReference type="InterPro" id="IPR011109">
    <property type="entry name" value="DNA_bind_recombinase_dom"/>
</dbReference>
<dbReference type="InterPro" id="IPR036162">
    <property type="entry name" value="Resolvase-like_N_sf"/>
</dbReference>
<dbReference type="SMART" id="SM00857">
    <property type="entry name" value="Resolvase"/>
    <property type="match status" value="1"/>
</dbReference>
<evidence type="ECO:0000259" key="2">
    <source>
        <dbReference type="PROSITE" id="PS51736"/>
    </source>
</evidence>
<dbReference type="Proteomes" id="UP001173223">
    <property type="component" value="Unassembled WGS sequence"/>
</dbReference>
<feature type="coiled-coil region" evidence="1">
    <location>
        <begin position="353"/>
        <end position="430"/>
    </location>
</feature>
<accession>A0AAW6WCN4</accession>
<dbReference type="PROSITE" id="PS51736">
    <property type="entry name" value="RECOMBINASES_3"/>
    <property type="match status" value="1"/>
</dbReference>
<dbReference type="Pfam" id="PF07508">
    <property type="entry name" value="Recombinase"/>
    <property type="match status" value="1"/>
</dbReference>
<feature type="domain" description="Resolvase/invertase-type recombinase catalytic" evidence="2">
    <location>
        <begin position="3"/>
        <end position="152"/>
    </location>
</feature>
<dbReference type="InterPro" id="IPR006119">
    <property type="entry name" value="Resolv_N"/>
</dbReference>
<organism evidence="4 5">
    <name type="scientific">Fusobacterium necrophorum</name>
    <dbReference type="NCBI Taxonomy" id="859"/>
    <lineage>
        <taxon>Bacteria</taxon>
        <taxon>Fusobacteriati</taxon>
        <taxon>Fusobacteriota</taxon>
        <taxon>Fusobacteriia</taxon>
        <taxon>Fusobacteriales</taxon>
        <taxon>Fusobacteriaceae</taxon>
        <taxon>Fusobacterium</taxon>
    </lineage>
</organism>
<reference evidence="4" key="2">
    <citation type="submission" date="2022-04" db="EMBL/GenBank/DDBJ databases">
        <authorList>
            <person name="Livingstone P.G."/>
        </authorList>
    </citation>
    <scope>NUCLEOTIDE SEQUENCE</scope>
    <source>
        <strain evidence="4">BRON_8</strain>
    </source>
</reference>
<protein>
    <submittedName>
        <fullName evidence="4">Recombinase family protein</fullName>
    </submittedName>
</protein>
<proteinExistence type="predicted"/>
<sequence length="499" mass="57487">MKRAVGYARYSSDNQREESIDAQIRAIQSFCNENDYKLIEVYVDEALSASSAKERENFLRMIQDSKNKTFEIAIVHKFDRFARNRYDHAIYEKKLNDNGVKLLSVLEPLNDSPESVILKSVLTGMNEYYILNLSREVKKGLKENALKCIHTGGTPPLGYDVGEDRKYVINELEADSVRIIYKMYLEGAGYRKITEYLNKIGRVNKRKKPFKMTSIRDILLNEKYIGTFVFGKKDAHGHLTGNEIKIENGLPAIVDKEIFWRVQKKIKTRVTGSRSKAITPYYLTGYCTCAECGSAYTGGYRSRSRNGELVYGYVCTGRKSKGTDCVNRNIRKELLENLVFKAIQTKILTDEAIKQLAEEIKVQAKEIKTKKKKVVEKHEKEIEKLKIKVDKILNLLLDGALPEDVYKEKSKELNDRILFLKLEIEKAKKEEEVDYKKIVNFLQKIRKDFHKEEIKKSVIETFVHSVKIGYTEIEITLKKINSKTDLIGGSGGNRTRVRN</sequence>
<evidence type="ECO:0000259" key="3">
    <source>
        <dbReference type="PROSITE" id="PS51737"/>
    </source>
</evidence>
<dbReference type="EMBL" id="JAMGTK010000016">
    <property type="protein sequence ID" value="MDK4512420.1"/>
    <property type="molecule type" value="Genomic_DNA"/>
</dbReference>
<dbReference type="InterPro" id="IPR025827">
    <property type="entry name" value="Zn_ribbon_recom_dom"/>
</dbReference>
<dbReference type="Pfam" id="PF13408">
    <property type="entry name" value="Zn_ribbon_recom"/>
    <property type="match status" value="1"/>
</dbReference>
<name>A0AAW6WCN4_9FUSO</name>
<dbReference type="PROSITE" id="PS51737">
    <property type="entry name" value="RECOMBINASE_DNA_BIND"/>
    <property type="match status" value="1"/>
</dbReference>
<evidence type="ECO:0000313" key="5">
    <source>
        <dbReference type="Proteomes" id="UP001173223"/>
    </source>
</evidence>
<dbReference type="PANTHER" id="PTHR30461:SF23">
    <property type="entry name" value="DNA RECOMBINASE-RELATED"/>
    <property type="match status" value="1"/>
</dbReference>
<evidence type="ECO:0000256" key="1">
    <source>
        <dbReference type="SAM" id="Coils"/>
    </source>
</evidence>
<keyword evidence="5" id="KW-1185">Reference proteome</keyword>
<keyword evidence="1" id="KW-0175">Coiled coil</keyword>
<dbReference type="Pfam" id="PF00239">
    <property type="entry name" value="Resolvase"/>
    <property type="match status" value="1"/>
</dbReference>
<dbReference type="CDD" id="cd00338">
    <property type="entry name" value="Ser_Recombinase"/>
    <property type="match status" value="1"/>
</dbReference>
<feature type="domain" description="Recombinase" evidence="3">
    <location>
        <begin position="156"/>
        <end position="272"/>
    </location>
</feature>
<dbReference type="InterPro" id="IPR038109">
    <property type="entry name" value="DNA_bind_recomb_sf"/>
</dbReference>
<dbReference type="SUPFAM" id="SSF53041">
    <property type="entry name" value="Resolvase-like"/>
    <property type="match status" value="1"/>
</dbReference>
<dbReference type="PANTHER" id="PTHR30461">
    <property type="entry name" value="DNA-INVERTASE FROM LAMBDOID PROPHAGE"/>
    <property type="match status" value="1"/>
</dbReference>